<evidence type="ECO:0000313" key="2">
    <source>
        <dbReference type="EMBL" id="MDN3710727.1"/>
    </source>
</evidence>
<protein>
    <submittedName>
        <fullName evidence="2">3-hydroxyacyl-CoA dehydrogenase family protein</fullName>
    </submittedName>
</protein>
<feature type="domain" description="3-hydroxyacyl-CoA dehydrogenase C-terminal" evidence="1">
    <location>
        <begin position="1"/>
        <end position="51"/>
    </location>
</feature>
<dbReference type="InterPro" id="IPR013328">
    <property type="entry name" value="6PGD_dom2"/>
</dbReference>
<dbReference type="SUPFAM" id="SSF48179">
    <property type="entry name" value="6-phosphogluconate dehydrogenase C-terminal domain-like"/>
    <property type="match status" value="1"/>
</dbReference>
<dbReference type="InterPro" id="IPR008927">
    <property type="entry name" value="6-PGluconate_DH-like_C_sf"/>
</dbReference>
<dbReference type="EMBL" id="JAUFRC010000001">
    <property type="protein sequence ID" value="MDN3710727.1"/>
    <property type="molecule type" value="Genomic_DNA"/>
</dbReference>
<gene>
    <name evidence="2" type="ORF">QWZ10_00765</name>
</gene>
<dbReference type="Pfam" id="PF00725">
    <property type="entry name" value="3HCDH"/>
    <property type="match status" value="1"/>
</dbReference>
<dbReference type="InterPro" id="IPR006108">
    <property type="entry name" value="3HC_DH_C"/>
</dbReference>
<name>A0ABT8D4E1_9RHOB</name>
<keyword evidence="3" id="KW-1185">Reference proteome</keyword>
<sequence length="113" mass="12549">MRLVAEGVVSVQGLDDTIRHGLGRRWAFMGPLETITLNAPGGVPDYMRRYGPVMARLTDDAARGEAFTESVAQTIAAAFPNLDVAARQRWRDRELAALDTHLRDRSERNEING</sequence>
<proteinExistence type="predicted"/>
<reference evidence="3" key="1">
    <citation type="journal article" date="2019" name="Int. J. Syst. Evol. Microbiol.">
        <title>The Global Catalogue of Microorganisms (GCM) 10K type strain sequencing project: providing services to taxonomists for standard genome sequencing and annotation.</title>
        <authorList>
            <consortium name="The Broad Institute Genomics Platform"/>
            <consortium name="The Broad Institute Genome Sequencing Center for Infectious Disease"/>
            <person name="Wu L."/>
            <person name="Ma J."/>
        </authorList>
    </citation>
    <scope>NUCLEOTIDE SEQUENCE [LARGE SCALE GENOMIC DNA]</scope>
    <source>
        <strain evidence="3">CECT 8482</strain>
    </source>
</reference>
<comment type="caution">
    <text evidence="2">The sequence shown here is derived from an EMBL/GenBank/DDBJ whole genome shotgun (WGS) entry which is preliminary data.</text>
</comment>
<organism evidence="2 3">
    <name type="scientific">Paracoccus cavernae</name>
    <dbReference type="NCBI Taxonomy" id="1571207"/>
    <lineage>
        <taxon>Bacteria</taxon>
        <taxon>Pseudomonadati</taxon>
        <taxon>Pseudomonadota</taxon>
        <taxon>Alphaproteobacteria</taxon>
        <taxon>Rhodobacterales</taxon>
        <taxon>Paracoccaceae</taxon>
        <taxon>Paracoccus</taxon>
    </lineage>
</organism>
<accession>A0ABT8D4E1</accession>
<evidence type="ECO:0000313" key="3">
    <source>
        <dbReference type="Proteomes" id="UP001243846"/>
    </source>
</evidence>
<dbReference type="Gene3D" id="1.10.1040.10">
    <property type="entry name" value="N-(1-d-carboxylethyl)-l-norvaline Dehydrogenase, domain 2"/>
    <property type="match status" value="1"/>
</dbReference>
<dbReference type="Proteomes" id="UP001243846">
    <property type="component" value="Unassembled WGS sequence"/>
</dbReference>
<evidence type="ECO:0000259" key="1">
    <source>
        <dbReference type="Pfam" id="PF00725"/>
    </source>
</evidence>